<dbReference type="InterPro" id="IPR013783">
    <property type="entry name" value="Ig-like_fold"/>
</dbReference>
<reference evidence="1 2" key="1">
    <citation type="journal article" date="2020" name="Mol. Biol. Evol.">
        <title>Interspecific Gene Flow and the Evolution of Specialization in Black and White Rhinoceros.</title>
        <authorList>
            <person name="Moodley Y."/>
            <person name="Westbury M.V."/>
            <person name="Russo I.M."/>
            <person name="Gopalakrishnan S."/>
            <person name="Rakotoarivelo A."/>
            <person name="Olsen R.A."/>
            <person name="Prost S."/>
            <person name="Tunstall T."/>
            <person name="Ryder O.A."/>
            <person name="Dalen L."/>
            <person name="Bruford M.W."/>
        </authorList>
    </citation>
    <scope>NUCLEOTIDE SEQUENCE [LARGE SCALE GENOMIC DNA]</scope>
    <source>
        <strain evidence="1">SBR-YM</strain>
        <tissue evidence="1">Skin</tissue>
    </source>
</reference>
<organism evidence="1 2">
    <name type="scientific">Diceros bicornis minor</name>
    <name type="common">South-central black rhinoceros</name>
    <dbReference type="NCBI Taxonomy" id="77932"/>
    <lineage>
        <taxon>Eukaryota</taxon>
        <taxon>Metazoa</taxon>
        <taxon>Chordata</taxon>
        <taxon>Craniata</taxon>
        <taxon>Vertebrata</taxon>
        <taxon>Euteleostomi</taxon>
        <taxon>Mammalia</taxon>
        <taxon>Eutheria</taxon>
        <taxon>Laurasiatheria</taxon>
        <taxon>Perissodactyla</taxon>
        <taxon>Rhinocerotidae</taxon>
        <taxon>Diceros</taxon>
    </lineage>
</organism>
<protein>
    <recommendedName>
        <fullName evidence="3">Ig-like domain-containing protein</fullName>
    </recommendedName>
</protein>
<evidence type="ECO:0000313" key="1">
    <source>
        <dbReference type="EMBL" id="KAF5915517.1"/>
    </source>
</evidence>
<evidence type="ECO:0000313" key="2">
    <source>
        <dbReference type="Proteomes" id="UP000551758"/>
    </source>
</evidence>
<dbReference type="AlphaFoldDB" id="A0A7J7EIK6"/>
<dbReference type="SUPFAM" id="SSF48726">
    <property type="entry name" value="Immunoglobulin"/>
    <property type="match status" value="1"/>
</dbReference>
<sequence length="98" mass="11265">MQHYLTKCVWTGYSNTWRSGRRRCYPQVLGAPTTFMITPGGRRHILIPLILSVSPSAYVSHQPKSDGNISLKCWALEFHPVKITLTWMQERKNQTPGH</sequence>
<dbReference type="EMBL" id="JACDTQ010002860">
    <property type="protein sequence ID" value="KAF5915517.1"/>
    <property type="molecule type" value="Genomic_DNA"/>
</dbReference>
<proteinExistence type="predicted"/>
<dbReference type="Gene3D" id="2.60.40.10">
    <property type="entry name" value="Immunoglobulins"/>
    <property type="match status" value="1"/>
</dbReference>
<keyword evidence="2" id="KW-1185">Reference proteome</keyword>
<dbReference type="Proteomes" id="UP000551758">
    <property type="component" value="Unassembled WGS sequence"/>
</dbReference>
<comment type="caution">
    <text evidence="1">The sequence shown here is derived from an EMBL/GenBank/DDBJ whole genome shotgun (WGS) entry which is preliminary data.</text>
</comment>
<name>A0A7J7EIK6_DICBM</name>
<accession>A0A7J7EIK6</accession>
<gene>
    <name evidence="1" type="ORF">HPG69_012681</name>
</gene>
<evidence type="ECO:0008006" key="3">
    <source>
        <dbReference type="Google" id="ProtNLM"/>
    </source>
</evidence>
<dbReference type="InterPro" id="IPR036179">
    <property type="entry name" value="Ig-like_dom_sf"/>
</dbReference>